<name>A0A645GEC5_9ZZZZ</name>
<dbReference type="EMBL" id="VSSQ01074387">
    <property type="protein sequence ID" value="MPN25271.1"/>
    <property type="molecule type" value="Genomic_DNA"/>
</dbReference>
<dbReference type="AlphaFoldDB" id="A0A645GEC5"/>
<gene>
    <name evidence="1" type="ORF">SDC9_172678</name>
</gene>
<comment type="caution">
    <text evidence="1">The sequence shown here is derived from an EMBL/GenBank/DDBJ whole genome shotgun (WGS) entry which is preliminary data.</text>
</comment>
<sequence>MATIIDNQTNTIDSKDIPVVYPNPPANCIAPTPKEVPIPATILKIQRASIKFPIRPFTLSPISGYNAVLILKLFLQL</sequence>
<organism evidence="1">
    <name type="scientific">bioreactor metagenome</name>
    <dbReference type="NCBI Taxonomy" id="1076179"/>
    <lineage>
        <taxon>unclassified sequences</taxon>
        <taxon>metagenomes</taxon>
        <taxon>ecological metagenomes</taxon>
    </lineage>
</organism>
<evidence type="ECO:0000313" key="1">
    <source>
        <dbReference type="EMBL" id="MPN25271.1"/>
    </source>
</evidence>
<proteinExistence type="predicted"/>
<protein>
    <submittedName>
        <fullName evidence="1">Uncharacterized protein</fullName>
    </submittedName>
</protein>
<accession>A0A645GEC5</accession>
<reference evidence="1" key="1">
    <citation type="submission" date="2019-08" db="EMBL/GenBank/DDBJ databases">
        <authorList>
            <person name="Kucharzyk K."/>
            <person name="Murdoch R.W."/>
            <person name="Higgins S."/>
            <person name="Loffler F."/>
        </authorList>
    </citation>
    <scope>NUCLEOTIDE SEQUENCE</scope>
</reference>